<feature type="domain" description="Phage tail tape measure protein" evidence="3">
    <location>
        <begin position="301"/>
        <end position="505"/>
    </location>
</feature>
<feature type="region of interest" description="Disordered" evidence="2">
    <location>
        <begin position="755"/>
        <end position="832"/>
    </location>
</feature>
<comment type="caution">
    <text evidence="4">The sequence shown here is derived from an EMBL/GenBank/DDBJ whole genome shotgun (WGS) entry which is preliminary data.</text>
</comment>
<feature type="compositionally biased region" description="Low complexity" evidence="2">
    <location>
        <begin position="760"/>
        <end position="791"/>
    </location>
</feature>
<proteinExistence type="predicted"/>
<keyword evidence="1" id="KW-1188">Viral release from host cell</keyword>
<dbReference type="PANTHER" id="PTHR37813">
    <property type="entry name" value="FELS-2 PROPHAGE PROTEIN"/>
    <property type="match status" value="1"/>
</dbReference>
<evidence type="ECO:0000313" key="5">
    <source>
        <dbReference type="Proteomes" id="UP000028630"/>
    </source>
</evidence>
<evidence type="ECO:0000256" key="1">
    <source>
        <dbReference type="ARBA" id="ARBA00022612"/>
    </source>
</evidence>
<dbReference type="NCBIfam" id="TIGR01760">
    <property type="entry name" value="tape_meas_TP901"/>
    <property type="match status" value="1"/>
</dbReference>
<gene>
    <name evidence="4" type="ORF">GTGU_01214</name>
</gene>
<evidence type="ECO:0000256" key="2">
    <source>
        <dbReference type="SAM" id="MobiDB-lite"/>
    </source>
</evidence>
<name>A0A085AFM7_9ENTR</name>
<evidence type="ECO:0000313" key="4">
    <source>
        <dbReference type="EMBL" id="KFC09022.1"/>
    </source>
</evidence>
<feature type="compositionally biased region" description="Low complexity" evidence="2">
    <location>
        <begin position="810"/>
        <end position="827"/>
    </location>
</feature>
<dbReference type="PANTHER" id="PTHR37813:SF1">
    <property type="entry name" value="FELS-2 PROPHAGE PROTEIN"/>
    <property type="match status" value="1"/>
</dbReference>
<protein>
    <recommendedName>
        <fullName evidence="3">Phage tail tape measure protein domain-containing protein</fullName>
    </recommendedName>
</protein>
<dbReference type="InterPro" id="IPR010090">
    <property type="entry name" value="Phage_tape_meas"/>
</dbReference>
<dbReference type="EMBL" id="JMTB01000044">
    <property type="protein sequence ID" value="KFC09022.1"/>
    <property type="molecule type" value="Genomic_DNA"/>
</dbReference>
<dbReference type="Proteomes" id="UP000028630">
    <property type="component" value="Unassembled WGS sequence"/>
</dbReference>
<accession>A0A085AFM7</accession>
<sequence length="1047" mass="108286">MADKKISVLLSARDIMTPAFTSAGGAVEKMRRSAGELGAALSQLKKQQSDVSAYQATEQALTGTNQKLAENKARLEASGAALREALAEQRRYQIGIATAEDTLRELDIEIARNGKLTADQRVAHISATQALEQLRPAYKNATAEVKIKRREDNAARREMTSLTTAAEKERSRLQSLDSALQKAGINTRNLAQEQTRLSSDTGKASAALKRQEDRIIAMNKAQAKMQANSAKRQQIKNNALGVLAATPVGGVLSTALTAAPVIGAAKKAVDYEYAWSDVQKVTDFKNKEEEQAVMKKARLAAQELGIDQVGMTDILASAGQAGVANGADGKVDPEQLLRFGGDAARMSVAFGMTAAETGDAMAKLRTGMNMNQDELMDMANFVNYIGNSQASTEKDILEVLRRQGGMAKVAGFSNKSAAALGSTLLSTGETPETAATALKLISTRLTSGSAATKSQRKAMEAIGLSPEVLAKDMQKNAPATLMKVLGKIKKQPLAQQSALIKQMFGDEAAGPIAKLITNLDLLKNAFRMTGDEANYATSLNDEYAKKAATRKATLDRLKSSFENLTITLGDMVLPLIDKFAPKLQEAAADFSTLINESEKARNVIKGTAMAIGGLIALKFTVGTFKFVGTLISDLIQFGKLGKAKLGGLGGAANRTSDSADRAARALARMNRQLDNTARYGAQGRAGGAGTAGSPEGRARNKGKPAGTAGRRAPGARRPGRVRAGGGVAGMAGSWIAMGVMDLGFDLFSHDDAPVAADSETPGNAGAAGDAATTVTPVPSPLLTSPSPGGLPWQQPPVPTTFQPLQMPATPADSTPGAASGAAPSDTANTTGTTDVLQVAGDGIGLAQTGSALMSTVSKTAGRLFLPLALAGGAIDTASVVMNGGNASEVGGAVGSTGGMLGGAALGASIGTAIAPGIGTAVGGVIGGIAGSELGQKVGEVVGPYIKDGWESVKSWFSSNDVTPAIDAAAAEKAKNEAVAAGPSFQFSIENSPRFDVKASGDPAQDNALAQKIKEILELNQTKLVYDIHASLGIDSRMNASLSGQRSD</sequence>
<dbReference type="AlphaFoldDB" id="A0A085AFM7"/>
<reference evidence="5" key="1">
    <citation type="submission" date="2014-05" db="EMBL/GenBank/DDBJ databases">
        <title>ATOL: Assembling a taxonomically balanced genome-scale reconstruction of the evolutionary history of the Enterobacteriaceae.</title>
        <authorList>
            <person name="Plunkett G. III"/>
            <person name="Neeno-Eckwall E.C."/>
            <person name="Glasner J.D."/>
            <person name="Perna N.T."/>
        </authorList>
    </citation>
    <scope>NUCLEOTIDE SEQUENCE [LARGE SCALE GENOMIC DNA]</scope>
    <source>
        <strain evidence="5">ATCC 49490</strain>
    </source>
</reference>
<evidence type="ECO:0000259" key="3">
    <source>
        <dbReference type="Pfam" id="PF10145"/>
    </source>
</evidence>
<feature type="region of interest" description="Disordered" evidence="2">
    <location>
        <begin position="676"/>
        <end position="727"/>
    </location>
</feature>
<dbReference type="eggNOG" id="COG5283">
    <property type="taxonomic scope" value="Bacteria"/>
</dbReference>
<organism evidence="4 5">
    <name type="scientific">Trabulsiella guamensis ATCC 49490</name>
    <dbReference type="NCBI Taxonomy" id="1005994"/>
    <lineage>
        <taxon>Bacteria</taxon>
        <taxon>Pseudomonadati</taxon>
        <taxon>Pseudomonadota</taxon>
        <taxon>Gammaproteobacteria</taxon>
        <taxon>Enterobacterales</taxon>
        <taxon>Enterobacteriaceae</taxon>
        <taxon>Trabulsiella</taxon>
    </lineage>
</organism>
<keyword evidence="5" id="KW-1185">Reference proteome</keyword>
<dbReference type="Pfam" id="PF10145">
    <property type="entry name" value="PhageMin_Tail"/>
    <property type="match status" value="1"/>
</dbReference>